<dbReference type="PANTHER" id="PTHR11039:SF37">
    <property type="entry name" value="NEBULIN"/>
    <property type="match status" value="1"/>
</dbReference>
<keyword evidence="2" id="KW-0009">Actin-binding</keyword>
<dbReference type="Pfam" id="PF00880">
    <property type="entry name" value="Nebulin"/>
    <property type="match status" value="2"/>
</dbReference>
<evidence type="ECO:0000256" key="1">
    <source>
        <dbReference type="ARBA" id="ARBA00022737"/>
    </source>
</evidence>
<comment type="caution">
    <text evidence="3">The sequence shown here is derived from an EMBL/GenBank/DDBJ whole genome shotgun (WGS) entry which is preliminary data.</text>
</comment>
<evidence type="ECO:0000313" key="3">
    <source>
        <dbReference type="EMBL" id="KAG6933322.1"/>
    </source>
</evidence>
<dbReference type="SMART" id="SM00227">
    <property type="entry name" value="NEBU"/>
    <property type="match status" value="3"/>
</dbReference>
<dbReference type="PANTHER" id="PTHR11039">
    <property type="entry name" value="NEBULIN"/>
    <property type="match status" value="1"/>
</dbReference>
<dbReference type="InterPro" id="IPR055297">
    <property type="entry name" value="NEBU/NEBL"/>
</dbReference>
<organism evidence="3 4">
    <name type="scientific">Chelydra serpentina</name>
    <name type="common">Snapping turtle</name>
    <name type="synonym">Testudo serpentina</name>
    <dbReference type="NCBI Taxonomy" id="8475"/>
    <lineage>
        <taxon>Eukaryota</taxon>
        <taxon>Metazoa</taxon>
        <taxon>Chordata</taxon>
        <taxon>Craniata</taxon>
        <taxon>Vertebrata</taxon>
        <taxon>Euteleostomi</taxon>
        <taxon>Archelosauria</taxon>
        <taxon>Testudinata</taxon>
        <taxon>Testudines</taxon>
        <taxon>Cryptodira</taxon>
        <taxon>Durocryptodira</taxon>
        <taxon>Americhelydia</taxon>
        <taxon>Chelydroidea</taxon>
        <taxon>Chelydridae</taxon>
        <taxon>Chelydra</taxon>
    </lineage>
</organism>
<evidence type="ECO:0000256" key="2">
    <source>
        <dbReference type="ARBA" id="ARBA00023203"/>
    </source>
</evidence>
<keyword evidence="4" id="KW-1185">Reference proteome</keyword>
<dbReference type="GO" id="GO:0030018">
    <property type="term" value="C:Z disc"/>
    <property type="evidence" value="ECO:0007669"/>
    <property type="project" value="InterPro"/>
</dbReference>
<reference evidence="3 4" key="1">
    <citation type="journal article" date="2020" name="G3 (Bethesda)">
        <title>Draft Genome of the Common Snapping Turtle, Chelydra serpentina, a Model for Phenotypic Plasticity in Reptiles.</title>
        <authorList>
            <person name="Das D."/>
            <person name="Singh S.K."/>
            <person name="Bierstedt J."/>
            <person name="Erickson A."/>
            <person name="Galli G.L.J."/>
            <person name="Crossley D.A. 2nd"/>
            <person name="Rhen T."/>
        </authorList>
    </citation>
    <scope>NUCLEOTIDE SEQUENCE [LARGE SCALE GENOMIC DNA]</scope>
    <source>
        <strain evidence="3">KW</strain>
    </source>
</reference>
<dbReference type="GO" id="GO:0051015">
    <property type="term" value="F:actin filament binding"/>
    <property type="evidence" value="ECO:0007669"/>
    <property type="project" value="InterPro"/>
</dbReference>
<dbReference type="AlphaFoldDB" id="A0A8T1SVU1"/>
<dbReference type="Proteomes" id="UP000765507">
    <property type="component" value="Unassembled WGS sequence"/>
</dbReference>
<dbReference type="InterPro" id="IPR000900">
    <property type="entry name" value="Nebulin_repeat"/>
</dbReference>
<dbReference type="GO" id="GO:0071691">
    <property type="term" value="P:cardiac muscle thin filament assembly"/>
    <property type="evidence" value="ECO:0007669"/>
    <property type="project" value="TreeGrafter"/>
</dbReference>
<gene>
    <name evidence="3" type="ORF">G0U57_019415</name>
</gene>
<dbReference type="OrthoDB" id="9295290at2759"/>
<evidence type="ECO:0000313" key="4">
    <source>
        <dbReference type="Proteomes" id="UP000765507"/>
    </source>
</evidence>
<proteinExistence type="predicted"/>
<sequence>MDVEKVKRAGEILSEKQYRQPPDQIKFTSVIDSLELVLAKQNAETMNKRLYTEAWNADKTTIHVMPDTPEIMLAKANSANVSQKLYTQGWEESKMRDYDIRADAIPIRSAKSSRDIASDVCASSANLSL</sequence>
<accession>A0A8T1SVU1</accession>
<dbReference type="PROSITE" id="PS51216">
    <property type="entry name" value="NEBULIN"/>
    <property type="match status" value="2"/>
</dbReference>
<dbReference type="EMBL" id="JAHGAV010000077">
    <property type="protein sequence ID" value="KAG6933322.1"/>
    <property type="molecule type" value="Genomic_DNA"/>
</dbReference>
<protein>
    <submittedName>
        <fullName evidence="3">Nebulin</fullName>
    </submittedName>
</protein>
<keyword evidence="1" id="KW-0677">Repeat</keyword>
<name>A0A8T1SVU1_CHESE</name>